<organism evidence="2">
    <name type="scientific">Megaviridae environmental sample</name>
    <dbReference type="NCBI Taxonomy" id="1737588"/>
    <lineage>
        <taxon>Viruses</taxon>
        <taxon>Varidnaviria</taxon>
        <taxon>Bamfordvirae</taxon>
        <taxon>Nucleocytoviricota</taxon>
        <taxon>Megaviricetes</taxon>
        <taxon>Imitervirales</taxon>
        <taxon>Mimiviridae</taxon>
        <taxon>environmental samples</taxon>
    </lineage>
</organism>
<dbReference type="PANTHER" id="PTHR23150:SF19">
    <property type="entry name" value="FORMYLGLYCINE-GENERATING ENZYME"/>
    <property type="match status" value="1"/>
</dbReference>
<dbReference type="InterPro" id="IPR042095">
    <property type="entry name" value="SUMF_sf"/>
</dbReference>
<accession>A0A5J6VM51</accession>
<feature type="domain" description="Sulfatase-modifying factor enzyme-like" evidence="1">
    <location>
        <begin position="197"/>
        <end position="433"/>
    </location>
</feature>
<evidence type="ECO:0000313" key="2">
    <source>
        <dbReference type="EMBL" id="QFG74551.1"/>
    </source>
</evidence>
<dbReference type="InterPro" id="IPR005532">
    <property type="entry name" value="SUMF_dom"/>
</dbReference>
<dbReference type="Gene3D" id="3.90.1580.10">
    <property type="entry name" value="paralog of FGE (formylglycine-generating enzyme)"/>
    <property type="match status" value="1"/>
</dbReference>
<dbReference type="PANTHER" id="PTHR23150">
    <property type="entry name" value="SULFATASE MODIFYING FACTOR 1, 2"/>
    <property type="match status" value="1"/>
</dbReference>
<name>A0A5J6VM51_9VIRU</name>
<reference evidence="2" key="1">
    <citation type="journal article" date="2019" name="Philos. Trans. R. Soc. Lond., B, Biol. Sci.">
        <title>Targeted metagenomic recovery of four divergent viruses reveals shared and distinctive characteristics of giant viruses of marine eukaryotes.</title>
        <authorList>
            <person name="Needham D.M."/>
            <person name="Poirier C."/>
            <person name="Hehenberger E."/>
            <person name="Jimenez V."/>
            <person name="Swalwell J.E."/>
            <person name="Santoro A.E."/>
            <person name="Worden A.Z."/>
        </authorList>
    </citation>
    <scope>NUCLEOTIDE SEQUENCE</scope>
    <source>
        <strain evidence="2">MPacV-611</strain>
    </source>
</reference>
<dbReference type="InterPro" id="IPR016187">
    <property type="entry name" value="CTDL_fold"/>
</dbReference>
<dbReference type="Pfam" id="PF03781">
    <property type="entry name" value="FGE-sulfatase"/>
    <property type="match status" value="1"/>
</dbReference>
<dbReference type="InterPro" id="IPR051043">
    <property type="entry name" value="Sulfatase_Mod_Factor_Kinase"/>
</dbReference>
<protein>
    <submittedName>
        <fullName evidence="2">Sulfatase-modifying factor enzyme 1</fullName>
    </submittedName>
</protein>
<proteinExistence type="predicted"/>
<dbReference type="SUPFAM" id="SSF56436">
    <property type="entry name" value="C-type lectin-like"/>
    <property type="match status" value="1"/>
</dbReference>
<dbReference type="GO" id="GO:0120147">
    <property type="term" value="F:formylglycine-generating oxidase activity"/>
    <property type="evidence" value="ECO:0007669"/>
    <property type="project" value="TreeGrafter"/>
</dbReference>
<evidence type="ECO:0000259" key="1">
    <source>
        <dbReference type="Pfam" id="PF03781"/>
    </source>
</evidence>
<dbReference type="EMBL" id="MN448289">
    <property type="protein sequence ID" value="QFG74551.1"/>
    <property type="molecule type" value="Genomic_DNA"/>
</dbReference>
<sequence>MNLELSLIDIYRKIPKIQNIPRKEELLDSLHKTFLVTNDLTNKIKDGFITGLEKNAFINPLLWEYGHILFFWEHMTFKNLGINNIHTDENVYDSFINEKINRYNKNELFDIDKLTILFNLVYYKVREYLMKHKLNNINYYLIRLSQLHQEMHNESFIFSYQNLNVNINFFENIQLTNNLNFKELEFIKIYNDAYFQGNNNFDFSFDNEKPAFYKVVPNFSVSKYCITNFNYLKFIRNGGYDNKDYWLNTGWEWKKKNNINLPMYWKKDKEIFYEKVFDKYIPVRLDNPVIHISWYEAMAFCKWGNFRLPYEYEWEYLATQFKYKRNLYRAHINYGENYRIQSTIPVSKDENISDLNVVGLFGNCWEWCLEPLHPYDNFTIDPVYREMSYPWFGSRRICRGGSWAVPDILINKSYRNAQDPTCRHQYIGFRVVK</sequence>